<evidence type="ECO:0000256" key="4">
    <source>
        <dbReference type="ARBA" id="ARBA00023180"/>
    </source>
</evidence>
<dbReference type="GO" id="GO:0005975">
    <property type="term" value="P:carbohydrate metabolic process"/>
    <property type="evidence" value="ECO:0007669"/>
    <property type="project" value="InterPro"/>
</dbReference>
<dbReference type="Gene3D" id="1.50.10.10">
    <property type="match status" value="1"/>
</dbReference>
<dbReference type="GO" id="GO:0005509">
    <property type="term" value="F:calcium ion binding"/>
    <property type="evidence" value="ECO:0007669"/>
    <property type="project" value="InterPro"/>
</dbReference>
<name>A0A504J9X8_9FLAO</name>
<dbReference type="GO" id="GO:1904380">
    <property type="term" value="P:endoplasmic reticulum mannose trimming"/>
    <property type="evidence" value="ECO:0007669"/>
    <property type="project" value="InterPro"/>
</dbReference>
<dbReference type="PANTHER" id="PTHR45679:SF6">
    <property type="entry name" value="ER DEGRADATION-ENHANCING ALPHA-MANNOSIDASE-LIKE PROTEIN 2"/>
    <property type="match status" value="1"/>
</dbReference>
<dbReference type="PANTHER" id="PTHR45679">
    <property type="entry name" value="ER DEGRADATION-ENHANCING ALPHA-MANNOSIDASE-LIKE PROTEIN 2"/>
    <property type="match status" value="1"/>
</dbReference>
<comment type="subcellular location">
    <subcellularLocation>
        <location evidence="1">Endoplasmic reticulum</location>
    </subcellularLocation>
</comment>
<dbReference type="InterPro" id="IPR036026">
    <property type="entry name" value="Seven-hairpin_glycosidases"/>
</dbReference>
<dbReference type="RefSeq" id="WP_140595710.1">
    <property type="nucleotide sequence ID" value="NZ_VFWZ01000007.1"/>
</dbReference>
<dbReference type="AlphaFoldDB" id="A0A504J9X8"/>
<comment type="caution">
    <text evidence="5">The sequence shown here is derived from an EMBL/GenBank/DDBJ whole genome shotgun (WGS) entry which is preliminary data.</text>
</comment>
<evidence type="ECO:0000313" key="6">
    <source>
        <dbReference type="Proteomes" id="UP000315540"/>
    </source>
</evidence>
<proteinExistence type="inferred from homology"/>
<evidence type="ECO:0000313" key="5">
    <source>
        <dbReference type="EMBL" id="TPN83470.1"/>
    </source>
</evidence>
<gene>
    <name evidence="5" type="ORF">FHK87_19830</name>
</gene>
<organism evidence="5 6">
    <name type="scientific">Aquimarina algicola</name>
    <dbReference type="NCBI Taxonomy" id="2589995"/>
    <lineage>
        <taxon>Bacteria</taxon>
        <taxon>Pseudomonadati</taxon>
        <taxon>Bacteroidota</taxon>
        <taxon>Flavobacteriia</taxon>
        <taxon>Flavobacteriales</taxon>
        <taxon>Flavobacteriaceae</taxon>
        <taxon>Aquimarina</taxon>
    </lineage>
</organism>
<dbReference type="Pfam" id="PF01532">
    <property type="entry name" value="Glyco_hydro_47"/>
    <property type="match status" value="1"/>
</dbReference>
<dbReference type="GO" id="GO:0016020">
    <property type="term" value="C:membrane"/>
    <property type="evidence" value="ECO:0007669"/>
    <property type="project" value="InterPro"/>
</dbReference>
<protein>
    <submittedName>
        <fullName evidence="5">Glycoside hydrolase family 47</fullName>
    </submittedName>
</protein>
<dbReference type="InterPro" id="IPR012341">
    <property type="entry name" value="6hp_glycosidase-like_sf"/>
</dbReference>
<keyword evidence="6" id="KW-1185">Reference proteome</keyword>
<dbReference type="InterPro" id="IPR001382">
    <property type="entry name" value="Glyco_hydro_47"/>
</dbReference>
<dbReference type="EMBL" id="VFWZ01000007">
    <property type="protein sequence ID" value="TPN83470.1"/>
    <property type="molecule type" value="Genomic_DNA"/>
</dbReference>
<dbReference type="InterPro" id="IPR044674">
    <property type="entry name" value="EDEM1/2/3"/>
</dbReference>
<dbReference type="OrthoDB" id="1110235at2"/>
<keyword evidence="4" id="KW-0325">Glycoprotein</keyword>
<dbReference type="PRINTS" id="PR00747">
    <property type="entry name" value="GLYHDRLASE47"/>
</dbReference>
<accession>A0A504J9X8</accession>
<dbReference type="SUPFAM" id="SSF48225">
    <property type="entry name" value="Seven-hairpin glycosidases"/>
    <property type="match status" value="1"/>
</dbReference>
<comment type="similarity">
    <text evidence="2">Belongs to the glycosyl hydrolase 47 family.</text>
</comment>
<keyword evidence="5" id="KW-0378">Hydrolase</keyword>
<dbReference type="GO" id="GO:0004571">
    <property type="term" value="F:mannosyl-oligosaccharide 1,2-alpha-mannosidase activity"/>
    <property type="evidence" value="ECO:0007669"/>
    <property type="project" value="InterPro"/>
</dbReference>
<evidence type="ECO:0000256" key="3">
    <source>
        <dbReference type="ARBA" id="ARBA00022824"/>
    </source>
</evidence>
<evidence type="ECO:0000256" key="2">
    <source>
        <dbReference type="ARBA" id="ARBA00007658"/>
    </source>
</evidence>
<reference evidence="5 6" key="1">
    <citation type="submission" date="2019-06" db="EMBL/GenBank/DDBJ databases">
        <authorList>
            <person name="Meng X."/>
        </authorList>
    </citation>
    <scope>NUCLEOTIDE SEQUENCE [LARGE SCALE GENOMIC DNA]</scope>
    <source>
        <strain evidence="5 6">M625</strain>
    </source>
</reference>
<keyword evidence="3" id="KW-0256">Endoplasmic reticulum</keyword>
<dbReference type="Proteomes" id="UP000315540">
    <property type="component" value="Unassembled WGS sequence"/>
</dbReference>
<sequence length="478" mass="55449">MKRQIVSVLVIVLLVCCGKSHKDDKVKESNVEESKAFAYTAEQVKFEMIRSWNAYKEYAWGYDVLLPLSKSGYNWYDTSLGISPFDAYSTLAVMGLDKEAKEIEEYAVSKNWDQDVFVQVFEVNIRILGGLLAIYDDTKNPKILEKAIDFGDRLLPAFDSPTGIPYHSVNLRTGKTAGNLGEGKGNIVNTAQAATYLFEFGVLSYYSKDSKYYQAAKKATLAIFNRKSEIGLPGDFIDIETGEWTNDWSYLQAGMDSYYEYLFKSNVLFPDPEIEKIWNYSLERINQYYSEDYNDKRFYTCVNMHTGEIVKRSISLYDAFFPAVQALHGDIENAKKNMATWDWLWDKYGLLPTRYMYEKDSIEYANSELNPEIIESAYYLNQITGEQQYKDMISKYWKDIKLCCQNEVAFNAVEDVRTKKPRDYLATYFYAETLKYFYVAAVDKSVFNFDDYIFNTEAHPFKKDNFDKEKVAIYLGIQ</sequence>
<evidence type="ECO:0000256" key="1">
    <source>
        <dbReference type="ARBA" id="ARBA00004240"/>
    </source>
</evidence>